<feature type="compositionally biased region" description="Low complexity" evidence="1">
    <location>
        <begin position="171"/>
        <end position="185"/>
    </location>
</feature>
<protein>
    <recommendedName>
        <fullName evidence="4">PH domain-containing protein</fullName>
    </recommendedName>
</protein>
<proteinExistence type="predicted"/>
<evidence type="ECO:0008006" key="4">
    <source>
        <dbReference type="Google" id="ProtNLM"/>
    </source>
</evidence>
<feature type="region of interest" description="Disordered" evidence="1">
    <location>
        <begin position="171"/>
        <end position="193"/>
    </location>
</feature>
<organism evidence="2 3">
    <name type="scientific">Streptacidiphilus alkalitolerans</name>
    <dbReference type="NCBI Taxonomy" id="3342712"/>
    <lineage>
        <taxon>Bacteria</taxon>
        <taxon>Bacillati</taxon>
        <taxon>Actinomycetota</taxon>
        <taxon>Actinomycetes</taxon>
        <taxon>Kitasatosporales</taxon>
        <taxon>Streptomycetaceae</taxon>
        <taxon>Streptacidiphilus</taxon>
    </lineage>
</organism>
<accession>A0ABV6WWT7</accession>
<dbReference type="EMBL" id="JBHEZY010000002">
    <property type="protein sequence ID" value="MFC1430518.1"/>
    <property type="molecule type" value="Genomic_DNA"/>
</dbReference>
<evidence type="ECO:0000313" key="2">
    <source>
        <dbReference type="EMBL" id="MFC1430518.1"/>
    </source>
</evidence>
<comment type="caution">
    <text evidence="2">The sequence shown here is derived from an EMBL/GenBank/DDBJ whole genome shotgun (WGS) entry which is preliminary data.</text>
</comment>
<evidence type="ECO:0000313" key="3">
    <source>
        <dbReference type="Proteomes" id="UP001592530"/>
    </source>
</evidence>
<dbReference type="RefSeq" id="WP_380550170.1">
    <property type="nucleotide sequence ID" value="NZ_JBHEZY010000002.1"/>
</dbReference>
<gene>
    <name evidence="2" type="ORF">ACEZDB_07540</name>
</gene>
<reference evidence="2 3" key="1">
    <citation type="submission" date="2024-09" db="EMBL/GenBank/DDBJ databases">
        <authorList>
            <person name="Lee S.D."/>
        </authorList>
    </citation>
    <scope>NUCLEOTIDE SEQUENCE [LARGE SCALE GENOMIC DNA]</scope>
    <source>
        <strain evidence="2 3">N1-3</strain>
    </source>
</reference>
<evidence type="ECO:0000256" key="1">
    <source>
        <dbReference type="SAM" id="MobiDB-lite"/>
    </source>
</evidence>
<name>A0ABV6WWT7_9ACTN</name>
<dbReference type="Proteomes" id="UP001592530">
    <property type="component" value="Unassembled WGS sequence"/>
</dbReference>
<sequence>MPSVIALLEVREARAREDLDSWLEMLREAEVKAEAARQWLGYARIARQEVARMFAEGAFLGRIGEEVSPASVMLEEPVRVSGAVPAGPVLREGYDARPPEWQAGLDADALSGAYRQVFETVLAASELVTVKELTLALGRDAARLNDKVRHHAYALQAGGGLLRERGIRPAAGPGAAAGTPARAGALSPASASG</sequence>